<sequence>MTAETSKKRPGLLIGGIIAVVVFVLLAGGGVFFVTQIGGSSNGEELLTTFEEALNNGDAEALSSVLTSAYEDWQYQTEDAEALFLFFEDEPTEKDALLNRLNEEMEMYEEDGEDAAQVIHPAYQEDNFGNITLTYEDGGMFSGAEYELVVTPAYISMHVENENLQFFLNDEEVKPTSYDGTMAEFGPFGPGSYTMRTELQLDYATATTEDVTLNIYHTEDEVSRIEVIVPEVNMLKARSNYDDSIVYLNDEETDLVVNQETEDVTELPADESMSVSLEKEFPWGKVKSEDMTYDGSILRFDEFVGVPEEERTKVVELLDEAMEQRSEVIMNGDESVLTHGNDEFKESVLSSHESRNERSEYKSEHVQTSFLVDDLSIPVFNEEENRYELAVDIIYVMNELNHGSFNLGREGSDGQFNRNHFRGVVYYDEDWVLETITPEIYHYNSSDETIDTGPGIEEYEANMDSDDDNNDDEEQNENDDE</sequence>
<dbReference type="Proteomes" id="UP001203665">
    <property type="component" value="Unassembled WGS sequence"/>
</dbReference>
<evidence type="ECO:0000259" key="3">
    <source>
        <dbReference type="Pfam" id="PF22813"/>
    </source>
</evidence>
<evidence type="ECO:0000256" key="1">
    <source>
        <dbReference type="SAM" id="MobiDB-lite"/>
    </source>
</evidence>
<comment type="caution">
    <text evidence="6">The sequence shown here is derived from an EMBL/GenBank/DDBJ whole genome shotgun (WGS) entry which is preliminary data.</text>
</comment>
<dbReference type="Pfam" id="PF25155">
    <property type="entry name" value="NTF2_YvbJ"/>
    <property type="match status" value="1"/>
</dbReference>
<proteinExistence type="predicted"/>
<dbReference type="RefSeq" id="WP_251610620.1">
    <property type="nucleotide sequence ID" value="NZ_JAMQJY010000003.1"/>
</dbReference>
<feature type="transmembrane region" description="Helical" evidence="2">
    <location>
        <begin position="12"/>
        <end position="34"/>
    </location>
</feature>
<feature type="compositionally biased region" description="Acidic residues" evidence="1">
    <location>
        <begin position="457"/>
        <end position="481"/>
    </location>
</feature>
<keyword evidence="2" id="KW-1133">Transmembrane helix</keyword>
<evidence type="ECO:0000256" key="2">
    <source>
        <dbReference type="SAM" id="Phobius"/>
    </source>
</evidence>
<dbReference type="PANTHER" id="PTHR40038">
    <property type="entry name" value="MEMBRANE-ASSOCIATED PROTEIN TCAA"/>
    <property type="match status" value="1"/>
</dbReference>
<evidence type="ECO:0000259" key="4">
    <source>
        <dbReference type="Pfam" id="PF22820"/>
    </source>
</evidence>
<keyword evidence="2" id="KW-0472">Membrane</keyword>
<keyword evidence="2" id="KW-0812">Transmembrane</keyword>
<evidence type="ECO:0000313" key="7">
    <source>
        <dbReference type="Proteomes" id="UP001203665"/>
    </source>
</evidence>
<feature type="region of interest" description="Disordered" evidence="1">
    <location>
        <begin position="340"/>
        <end position="363"/>
    </location>
</feature>
<evidence type="ECO:0000313" key="6">
    <source>
        <dbReference type="EMBL" id="MCM2677136.1"/>
    </source>
</evidence>
<dbReference type="Pfam" id="PF22813">
    <property type="entry name" value="TcaA_2nd"/>
    <property type="match status" value="1"/>
</dbReference>
<reference evidence="6" key="1">
    <citation type="submission" date="2022-06" db="EMBL/GenBank/DDBJ databases">
        <title>Alkalicoccobacillus porphyridii sp. nov., isolated from a marine red alga, Porphyridium purpureum and reclassification of Shouchella plakortidis and Shouchella gibsonii as Alkalicoccobacillus plakortidis comb. nov. and Alkalicoccobacillus gibsonii comb. nov.</title>
        <authorList>
            <person name="Kim K.H."/>
            <person name="Lee J.K."/>
            <person name="Han D.M."/>
            <person name="Baek J.H."/>
            <person name="Jeon C.O."/>
        </authorList>
    </citation>
    <scope>NUCLEOTIDE SEQUENCE</scope>
    <source>
        <strain evidence="6">DSM 19153</strain>
    </source>
</reference>
<name>A0ABT0XMK0_9BACI</name>
<dbReference type="PANTHER" id="PTHR40038:SF1">
    <property type="entry name" value="MEMBRANE-ASSOCIATED PROTEIN TCAA"/>
    <property type="match status" value="1"/>
</dbReference>
<feature type="region of interest" description="Disordered" evidence="1">
    <location>
        <begin position="445"/>
        <end position="481"/>
    </location>
</feature>
<protein>
    <submittedName>
        <fullName evidence="6">Uncharacterized protein</fullName>
    </submittedName>
</protein>
<gene>
    <name evidence="6" type="ORF">NDM98_18005</name>
</gene>
<dbReference type="InterPro" id="IPR054529">
    <property type="entry name" value="TcaA_2nd"/>
</dbReference>
<organism evidence="6 7">
    <name type="scientific">Alkalicoccobacillus plakortidis</name>
    <dbReference type="NCBI Taxonomy" id="444060"/>
    <lineage>
        <taxon>Bacteria</taxon>
        <taxon>Bacillati</taxon>
        <taxon>Bacillota</taxon>
        <taxon>Bacilli</taxon>
        <taxon>Bacillales</taxon>
        <taxon>Bacillaceae</taxon>
        <taxon>Alkalicoccobacillus</taxon>
    </lineage>
</organism>
<feature type="domain" description="YvbJ-like NTF2-like" evidence="5">
    <location>
        <begin position="314"/>
        <end position="429"/>
    </location>
</feature>
<dbReference type="EMBL" id="JAMQJY010000003">
    <property type="protein sequence ID" value="MCM2677136.1"/>
    <property type="molecule type" value="Genomic_DNA"/>
</dbReference>
<feature type="domain" description="TcaA second" evidence="3">
    <location>
        <begin position="45"/>
        <end position="149"/>
    </location>
</feature>
<keyword evidence="7" id="KW-1185">Reference proteome</keyword>
<accession>A0ABT0XMK0</accession>
<dbReference type="InterPro" id="IPR054530">
    <property type="entry name" value="TcaA_4th"/>
</dbReference>
<evidence type="ECO:0000259" key="5">
    <source>
        <dbReference type="Pfam" id="PF25155"/>
    </source>
</evidence>
<dbReference type="InterPro" id="IPR056902">
    <property type="entry name" value="NTF2_YvbJ"/>
</dbReference>
<dbReference type="Pfam" id="PF22820">
    <property type="entry name" value="TcaA_3rd_4th"/>
    <property type="match status" value="1"/>
</dbReference>
<feature type="domain" description="TcaA 4th" evidence="4">
    <location>
        <begin position="234"/>
        <end position="294"/>
    </location>
</feature>